<dbReference type="GeneID" id="39606444"/>
<dbReference type="Pfam" id="PF13472">
    <property type="entry name" value="Lipase_GDSL_2"/>
    <property type="match status" value="1"/>
</dbReference>
<dbReference type="Proteomes" id="UP000267145">
    <property type="component" value="Unassembled WGS sequence"/>
</dbReference>
<evidence type="ECO:0000256" key="1">
    <source>
        <dbReference type="SAM" id="Phobius"/>
    </source>
</evidence>
<dbReference type="InterPro" id="IPR051532">
    <property type="entry name" value="Ester_Hydrolysis_Enzymes"/>
</dbReference>
<feature type="domain" description="SGNH hydrolase-type esterase" evidence="3">
    <location>
        <begin position="63"/>
        <end position="241"/>
    </location>
</feature>
<dbReference type="InterPro" id="IPR036514">
    <property type="entry name" value="SGNH_hydro_sf"/>
</dbReference>
<dbReference type="InterPro" id="IPR013830">
    <property type="entry name" value="SGNH_hydro"/>
</dbReference>
<dbReference type="RefSeq" id="XP_028497535.1">
    <property type="nucleotide sequence ID" value="XM_028636956.1"/>
</dbReference>
<sequence>MLKSSLGQRHDARQPRSPWATLMTLTFLVPTLWTAVSAERSTVLNVQVRPQIANGVELRVLPIGDSITFGAQSTHGNGYRGELHDLLVQRGNKVNFVGGLATGSMADNSHEGHRAFVIDQISNSSTVGLHAAANIVLLHAGTNDMKNEVDPPNGPTRLKSLIDIIFENSPEAVVFVCQIIPAGPNKYRDALPRIDTFNAAIPNLVSEYVSSGKKVFMVSMNKAVSTKDLADNLHPNDIGYTKMANEYYAAIEEADARDWISAPGQWESDRSATELAEDLNSAGMKSLAFTQFGLTCVTIFLISILERIFRYEPT</sequence>
<dbReference type="CDD" id="cd01833">
    <property type="entry name" value="XynB_like"/>
    <property type="match status" value="1"/>
</dbReference>
<accession>A0A3M9YFN1</accession>
<protein>
    <recommendedName>
        <fullName evidence="3">SGNH hydrolase-type esterase domain-containing protein</fullName>
    </recommendedName>
</protein>
<dbReference type="STRING" id="1051616.A0A3M9YFN1"/>
<keyword evidence="5" id="KW-1185">Reference proteome</keyword>
<dbReference type="AlphaFoldDB" id="A0A3M9YFN1"/>
<feature type="transmembrane region" description="Helical" evidence="1">
    <location>
        <begin position="287"/>
        <end position="305"/>
    </location>
</feature>
<name>A0A3M9YFN1_9PEZI</name>
<keyword evidence="1" id="KW-0472">Membrane</keyword>
<dbReference type="PANTHER" id="PTHR30383:SF5">
    <property type="entry name" value="SGNH HYDROLASE-TYPE ESTERASE DOMAIN-CONTAINING PROTEIN"/>
    <property type="match status" value="1"/>
</dbReference>
<keyword evidence="1" id="KW-0812">Transmembrane</keyword>
<dbReference type="GO" id="GO:0004622">
    <property type="term" value="F:phosphatidylcholine lysophospholipase activity"/>
    <property type="evidence" value="ECO:0007669"/>
    <property type="project" value="TreeGrafter"/>
</dbReference>
<dbReference type="Gene3D" id="3.40.50.1110">
    <property type="entry name" value="SGNH hydrolase"/>
    <property type="match status" value="1"/>
</dbReference>
<dbReference type="SUPFAM" id="SSF52266">
    <property type="entry name" value="SGNH hydrolase"/>
    <property type="match status" value="1"/>
</dbReference>
<proteinExistence type="predicted"/>
<keyword evidence="2" id="KW-0732">Signal</keyword>
<dbReference type="PANTHER" id="PTHR30383">
    <property type="entry name" value="THIOESTERASE 1/PROTEASE 1/LYSOPHOSPHOLIPASE L1"/>
    <property type="match status" value="1"/>
</dbReference>
<feature type="chain" id="PRO_5018068927" description="SGNH hydrolase-type esterase domain-containing protein" evidence="2">
    <location>
        <begin position="39"/>
        <end position="314"/>
    </location>
</feature>
<evidence type="ECO:0000313" key="4">
    <source>
        <dbReference type="EMBL" id="RNJ59377.1"/>
    </source>
</evidence>
<comment type="caution">
    <text evidence="4">The sequence shown here is derived from an EMBL/GenBank/DDBJ whole genome shotgun (WGS) entry which is preliminary data.</text>
</comment>
<feature type="signal peptide" evidence="2">
    <location>
        <begin position="1"/>
        <end position="38"/>
    </location>
</feature>
<evidence type="ECO:0000259" key="3">
    <source>
        <dbReference type="Pfam" id="PF13472"/>
    </source>
</evidence>
<gene>
    <name evidence="4" type="ORF">D7B24_002755</name>
</gene>
<evidence type="ECO:0000256" key="2">
    <source>
        <dbReference type="SAM" id="SignalP"/>
    </source>
</evidence>
<dbReference type="EMBL" id="RBVV01000017">
    <property type="protein sequence ID" value="RNJ59377.1"/>
    <property type="molecule type" value="Genomic_DNA"/>
</dbReference>
<organism evidence="4 5">
    <name type="scientific">Verticillium nonalfalfae</name>
    <dbReference type="NCBI Taxonomy" id="1051616"/>
    <lineage>
        <taxon>Eukaryota</taxon>
        <taxon>Fungi</taxon>
        <taxon>Dikarya</taxon>
        <taxon>Ascomycota</taxon>
        <taxon>Pezizomycotina</taxon>
        <taxon>Sordariomycetes</taxon>
        <taxon>Hypocreomycetidae</taxon>
        <taxon>Glomerellales</taxon>
        <taxon>Plectosphaerellaceae</taxon>
        <taxon>Verticillium</taxon>
    </lineage>
</organism>
<keyword evidence="1" id="KW-1133">Transmembrane helix</keyword>
<evidence type="ECO:0000313" key="5">
    <source>
        <dbReference type="Proteomes" id="UP000267145"/>
    </source>
</evidence>
<reference evidence="4 5" key="1">
    <citation type="submission" date="2018-10" db="EMBL/GenBank/DDBJ databases">
        <title>Genome sequence of Verticillium nonalfalfae VnAa140.</title>
        <authorList>
            <person name="Stajich J.E."/>
            <person name="Kasson M.T."/>
        </authorList>
    </citation>
    <scope>NUCLEOTIDE SEQUENCE [LARGE SCALE GENOMIC DNA]</scope>
    <source>
        <strain evidence="4 5">VnAa140</strain>
    </source>
</reference>